<organism evidence="8 9">
    <name type="scientific">Alcanivorax profundi</name>
    <dbReference type="NCBI Taxonomy" id="2338368"/>
    <lineage>
        <taxon>Bacteria</taxon>
        <taxon>Pseudomonadati</taxon>
        <taxon>Pseudomonadota</taxon>
        <taxon>Gammaproteobacteria</taxon>
        <taxon>Oceanospirillales</taxon>
        <taxon>Alcanivoracaceae</taxon>
        <taxon>Alcanivorax</taxon>
    </lineage>
</organism>
<dbReference type="AlphaFoldDB" id="A0A418Y0K6"/>
<dbReference type="InterPro" id="IPR009056">
    <property type="entry name" value="Cyt_c-like_dom"/>
</dbReference>
<dbReference type="GO" id="GO:0009055">
    <property type="term" value="F:electron transfer activity"/>
    <property type="evidence" value="ECO:0007669"/>
    <property type="project" value="InterPro"/>
</dbReference>
<evidence type="ECO:0000256" key="3">
    <source>
        <dbReference type="ARBA" id="ARBA00022723"/>
    </source>
</evidence>
<evidence type="ECO:0000256" key="1">
    <source>
        <dbReference type="ARBA" id="ARBA00022448"/>
    </source>
</evidence>
<dbReference type="Gene3D" id="1.10.760.10">
    <property type="entry name" value="Cytochrome c-like domain"/>
    <property type="match status" value="1"/>
</dbReference>
<dbReference type="PROSITE" id="PS51007">
    <property type="entry name" value="CYTC"/>
    <property type="match status" value="1"/>
</dbReference>
<evidence type="ECO:0000256" key="2">
    <source>
        <dbReference type="ARBA" id="ARBA00022617"/>
    </source>
</evidence>
<sequence length="110" mass="11705">MLPVLLLAACSDSDAPTAAAATQAEPRSGALLYRQFCVTCHGSGVAGAPKVGKENRLYWSHEVEEEGFDTLVQEAINGVNAMPPRGNCFDCSDEEVRNAVIHMLQLSGAK</sequence>
<evidence type="ECO:0000256" key="5">
    <source>
        <dbReference type="ARBA" id="ARBA00023004"/>
    </source>
</evidence>
<reference evidence="8 9" key="1">
    <citation type="submission" date="2018-09" db="EMBL/GenBank/DDBJ databases">
        <title>Alcanivorax profundi sp. nov., isolated from 1000 m-depth seawater of the Mariana Trench.</title>
        <authorList>
            <person name="Liu J."/>
        </authorList>
    </citation>
    <scope>NUCLEOTIDE SEQUENCE [LARGE SCALE GENOMIC DNA]</scope>
    <source>
        <strain evidence="8 9">MTEO17</strain>
    </source>
</reference>
<keyword evidence="2 6" id="KW-0349">Heme</keyword>
<dbReference type="PANTHER" id="PTHR40942">
    <property type="match status" value="1"/>
</dbReference>
<name>A0A418Y0K6_9GAMM</name>
<dbReference type="GO" id="GO:0005506">
    <property type="term" value="F:iron ion binding"/>
    <property type="evidence" value="ECO:0007669"/>
    <property type="project" value="InterPro"/>
</dbReference>
<dbReference type="InterPro" id="IPR036909">
    <property type="entry name" value="Cyt_c-like_dom_sf"/>
</dbReference>
<dbReference type="EMBL" id="QYYA01000002">
    <property type="protein sequence ID" value="RJG18791.1"/>
    <property type="molecule type" value="Genomic_DNA"/>
</dbReference>
<gene>
    <name evidence="8" type="ORF">D4A39_07105</name>
</gene>
<accession>A0A418Y0K6</accession>
<protein>
    <submittedName>
        <fullName evidence="8">Cytochrome c5 family protein</fullName>
    </submittedName>
</protein>
<dbReference type="Proteomes" id="UP000283734">
    <property type="component" value="Unassembled WGS sequence"/>
</dbReference>
<feature type="domain" description="Cytochrome c" evidence="7">
    <location>
        <begin position="24"/>
        <end position="107"/>
    </location>
</feature>
<dbReference type="InterPro" id="IPR002323">
    <property type="entry name" value="Cyt_CIE"/>
</dbReference>
<proteinExistence type="predicted"/>
<evidence type="ECO:0000313" key="9">
    <source>
        <dbReference type="Proteomes" id="UP000283734"/>
    </source>
</evidence>
<comment type="caution">
    <text evidence="8">The sequence shown here is derived from an EMBL/GenBank/DDBJ whole genome shotgun (WGS) entry which is preliminary data.</text>
</comment>
<keyword evidence="4" id="KW-0249">Electron transport</keyword>
<dbReference type="Pfam" id="PF13442">
    <property type="entry name" value="Cytochrome_CBB3"/>
    <property type="match status" value="1"/>
</dbReference>
<keyword evidence="5 6" id="KW-0408">Iron</keyword>
<evidence type="ECO:0000313" key="8">
    <source>
        <dbReference type="EMBL" id="RJG18791.1"/>
    </source>
</evidence>
<evidence type="ECO:0000256" key="6">
    <source>
        <dbReference type="PROSITE-ProRule" id="PRU00433"/>
    </source>
</evidence>
<dbReference type="SUPFAM" id="SSF46626">
    <property type="entry name" value="Cytochrome c"/>
    <property type="match status" value="1"/>
</dbReference>
<dbReference type="PRINTS" id="PR00607">
    <property type="entry name" value="CYTCHROMECIE"/>
</dbReference>
<dbReference type="GO" id="GO:0020037">
    <property type="term" value="F:heme binding"/>
    <property type="evidence" value="ECO:0007669"/>
    <property type="project" value="InterPro"/>
</dbReference>
<keyword evidence="9" id="KW-1185">Reference proteome</keyword>
<dbReference type="PANTHER" id="PTHR40942:SF4">
    <property type="entry name" value="CYTOCHROME C5"/>
    <property type="match status" value="1"/>
</dbReference>
<evidence type="ECO:0000256" key="4">
    <source>
        <dbReference type="ARBA" id="ARBA00022982"/>
    </source>
</evidence>
<keyword evidence="3 6" id="KW-0479">Metal-binding</keyword>
<keyword evidence="1" id="KW-0813">Transport</keyword>
<evidence type="ECO:0000259" key="7">
    <source>
        <dbReference type="PROSITE" id="PS51007"/>
    </source>
</evidence>
<dbReference type="OrthoDB" id="9814708at2"/>